<accession>A0A094JG14</accession>
<dbReference type="SMART" id="SM00327">
    <property type="entry name" value="VWA"/>
    <property type="match status" value="1"/>
</dbReference>
<protein>
    <submittedName>
        <fullName evidence="3">IMP dehydrogenase</fullName>
    </submittedName>
</protein>
<evidence type="ECO:0000313" key="3">
    <source>
        <dbReference type="EMBL" id="KFZ31501.1"/>
    </source>
</evidence>
<feature type="transmembrane region" description="Helical" evidence="1">
    <location>
        <begin position="6"/>
        <end position="23"/>
    </location>
</feature>
<dbReference type="OrthoDB" id="6206554at2"/>
<keyword evidence="1" id="KW-0812">Transmembrane</keyword>
<feature type="transmembrane region" description="Helical" evidence="1">
    <location>
        <begin position="300"/>
        <end position="318"/>
    </location>
</feature>
<gene>
    <name evidence="3" type="ORF">IDSA_01970</name>
</gene>
<dbReference type="SUPFAM" id="SSF53300">
    <property type="entry name" value="vWA-like"/>
    <property type="match status" value="1"/>
</dbReference>
<feature type="transmembrane region" description="Helical" evidence="1">
    <location>
        <begin position="52"/>
        <end position="69"/>
    </location>
</feature>
<evidence type="ECO:0000256" key="1">
    <source>
        <dbReference type="SAM" id="Phobius"/>
    </source>
</evidence>
<dbReference type="PANTHER" id="PTHR22550">
    <property type="entry name" value="SPORE GERMINATION PROTEIN"/>
    <property type="match status" value="1"/>
</dbReference>
<comment type="caution">
    <text evidence="3">The sequence shown here is derived from an EMBL/GenBank/DDBJ whole genome shotgun (WGS) entry which is preliminary data.</text>
</comment>
<sequence length="328" mass="37552">MIEFAWPWLALLWPLPLLIWWLLPARRQRFSSLRVPTLPKATAAREHRSRRYLSLLLPLLIWSLLLLALCRPQWLGEPVAVRSEAREMMLAVDLSGSMEIADMTINGQAVNRLTMVKSVMTDFIARRTGDRLGLILFADTAYVQAPMTYDRRTVEQLLQEASLRLIGERTAIGDAIALSVKRFRQRDDSNKILILLTDGQNTAGDVSPEQALQLAEYYDVKIYAIGVGADEVVVEGFFGKRRVNPSRDLDEDMLRSLAERTGGEYFRARSTEELEQIYALLDAYEPVTGDEQLRRPQSALFYWPASLAWLLAVLWLIARLRPWRLRHG</sequence>
<evidence type="ECO:0000259" key="2">
    <source>
        <dbReference type="PROSITE" id="PS50234"/>
    </source>
</evidence>
<dbReference type="PROSITE" id="PS50234">
    <property type="entry name" value="VWFA"/>
    <property type="match status" value="1"/>
</dbReference>
<dbReference type="Pfam" id="PF00092">
    <property type="entry name" value="VWA"/>
    <property type="match status" value="1"/>
</dbReference>
<dbReference type="AlphaFoldDB" id="A0A094JG14"/>
<name>A0A094JG14_9GAMM</name>
<dbReference type="RefSeq" id="WP_034773822.1">
    <property type="nucleotide sequence ID" value="NZ_JPER01000001.1"/>
</dbReference>
<keyword evidence="1" id="KW-1133">Transmembrane helix</keyword>
<dbReference type="InterPro" id="IPR002035">
    <property type="entry name" value="VWF_A"/>
</dbReference>
<dbReference type="InterPro" id="IPR036465">
    <property type="entry name" value="vWFA_dom_sf"/>
</dbReference>
<dbReference type="CDD" id="cd01467">
    <property type="entry name" value="vWA_BatA_type"/>
    <property type="match status" value="1"/>
</dbReference>
<reference evidence="3 4" key="1">
    <citation type="submission" date="2014-06" db="EMBL/GenBank/DDBJ databases">
        <title>The draft genome sequence of Idiomarina salinarum ISL-52.</title>
        <authorList>
            <person name="Du J."/>
            <person name="Shao Z."/>
        </authorList>
    </citation>
    <scope>NUCLEOTIDE SEQUENCE [LARGE SCALE GENOMIC DNA]</scope>
    <source>
        <strain evidence="3 4">ISL-52</strain>
    </source>
</reference>
<dbReference type="eggNOG" id="COG2304">
    <property type="taxonomic scope" value="Bacteria"/>
</dbReference>
<dbReference type="InterPro" id="IPR050768">
    <property type="entry name" value="UPF0353/GerABKA_families"/>
</dbReference>
<dbReference type="EMBL" id="JPER01000001">
    <property type="protein sequence ID" value="KFZ31501.1"/>
    <property type="molecule type" value="Genomic_DNA"/>
</dbReference>
<dbReference type="Proteomes" id="UP000054363">
    <property type="component" value="Unassembled WGS sequence"/>
</dbReference>
<dbReference type="STRING" id="435908.IDSA_01970"/>
<evidence type="ECO:0000313" key="4">
    <source>
        <dbReference type="Proteomes" id="UP000054363"/>
    </source>
</evidence>
<keyword evidence="4" id="KW-1185">Reference proteome</keyword>
<proteinExistence type="predicted"/>
<dbReference type="PANTHER" id="PTHR22550:SF18">
    <property type="entry name" value="VWFA DOMAIN-CONTAINING PROTEIN"/>
    <property type="match status" value="1"/>
</dbReference>
<dbReference type="InterPro" id="IPR033881">
    <property type="entry name" value="vWA_BatA_type"/>
</dbReference>
<keyword evidence="1" id="KW-0472">Membrane</keyword>
<dbReference type="Gene3D" id="3.40.50.410">
    <property type="entry name" value="von Willebrand factor, type A domain"/>
    <property type="match status" value="1"/>
</dbReference>
<feature type="domain" description="VWFA" evidence="2">
    <location>
        <begin position="87"/>
        <end position="281"/>
    </location>
</feature>
<organism evidence="3 4">
    <name type="scientific">Pseudidiomarina salinarum</name>
    <dbReference type="NCBI Taxonomy" id="435908"/>
    <lineage>
        <taxon>Bacteria</taxon>
        <taxon>Pseudomonadati</taxon>
        <taxon>Pseudomonadota</taxon>
        <taxon>Gammaproteobacteria</taxon>
        <taxon>Alteromonadales</taxon>
        <taxon>Idiomarinaceae</taxon>
        <taxon>Pseudidiomarina</taxon>
    </lineage>
</organism>